<dbReference type="SMART" id="SM00382">
    <property type="entry name" value="AAA"/>
    <property type="match status" value="1"/>
</dbReference>
<organism evidence="5">
    <name type="scientific">Desulfovibrio sp. U5L</name>
    <dbReference type="NCBI Taxonomy" id="596152"/>
    <lineage>
        <taxon>Bacteria</taxon>
        <taxon>Pseudomonadati</taxon>
        <taxon>Thermodesulfobacteriota</taxon>
        <taxon>Desulfovibrionia</taxon>
        <taxon>Desulfovibrionales</taxon>
        <taxon>Desulfovibrionaceae</taxon>
        <taxon>Desulfovibrio</taxon>
    </lineage>
</organism>
<keyword evidence="2" id="KW-0067">ATP-binding</keyword>
<dbReference type="PROSITE" id="PS50893">
    <property type="entry name" value="ABC_TRANSPORTER_2"/>
    <property type="match status" value="1"/>
</dbReference>
<dbReference type="HOGENOM" id="CLU_000604_1_22_7"/>
<feature type="region of interest" description="Disordered" evidence="3">
    <location>
        <begin position="255"/>
        <end position="279"/>
    </location>
</feature>
<dbReference type="PROSITE" id="PS00211">
    <property type="entry name" value="ABC_TRANSPORTER_1"/>
    <property type="match status" value="1"/>
</dbReference>
<sequence length="279" mass="28948">MLHVEGLSHAFGARTVLCDLTFSLEKGAFAFLTGPSGSGKTTLLRLLHGGLSLTAGRAVVAGHDLSALPPQGPSILLPGGPSILPPGRPSILPPRRLSILPPRRLALLPPRRLAALRRDVSMVFQDFKILPDRTARENVALPLVVRGMEPERLDRRVASALLALGLDAVADRPCSELAGGEKQRVAIARAVVAGPKLMLADEPTGNLDGGLALRILHILRQFSDHGTTVLMATHSPALVAVVPDAVVIRLPAQPAASVETGTPGRPASATTPAGPGGAA</sequence>
<dbReference type="GO" id="GO:0016887">
    <property type="term" value="F:ATP hydrolysis activity"/>
    <property type="evidence" value="ECO:0007669"/>
    <property type="project" value="InterPro"/>
</dbReference>
<reference evidence="5" key="1">
    <citation type="submission" date="2011-11" db="EMBL/GenBank/DDBJ databases">
        <title>Improved High-Quality Draft sequence of Desulfovibrio sp. U5L.</title>
        <authorList>
            <consortium name="US DOE Joint Genome Institute"/>
            <person name="Lucas S."/>
            <person name="Han J."/>
            <person name="Lapidus A."/>
            <person name="Cheng J.-F."/>
            <person name="Goodwin L."/>
            <person name="Pitluck S."/>
            <person name="Peters L."/>
            <person name="Ovchinnikova G."/>
            <person name="Held B."/>
            <person name="Detter J.C."/>
            <person name="Han C."/>
            <person name="Tapia R."/>
            <person name="Land M."/>
            <person name="Hauser L."/>
            <person name="Kyrpides N."/>
            <person name="Ivanova N."/>
            <person name="Pagani I."/>
            <person name="Gabster J."/>
            <person name="Walker C."/>
            <person name="Stolyar S."/>
            <person name="Stahl D."/>
            <person name="Arkin A."/>
            <person name="Dehal P."/>
            <person name="Hazen T."/>
            <person name="Woyke T."/>
        </authorList>
    </citation>
    <scope>NUCLEOTIDE SEQUENCE [LARGE SCALE GENOMIC DNA]</scope>
    <source>
        <strain evidence="5">U5L</strain>
    </source>
</reference>
<dbReference type="GO" id="GO:0051301">
    <property type="term" value="P:cell division"/>
    <property type="evidence" value="ECO:0007669"/>
    <property type="project" value="UniProtKB-KW"/>
</dbReference>
<dbReference type="STRING" id="596152.DesU5LDRAFT_0300"/>
<protein>
    <submittedName>
        <fullName evidence="5">Putative ATPase involved in cell division</fullName>
    </submittedName>
</protein>
<evidence type="ECO:0000256" key="1">
    <source>
        <dbReference type="ARBA" id="ARBA00022741"/>
    </source>
</evidence>
<dbReference type="eggNOG" id="COG2884">
    <property type="taxonomic scope" value="Bacteria"/>
</dbReference>
<dbReference type="InterPro" id="IPR027417">
    <property type="entry name" value="P-loop_NTPase"/>
</dbReference>
<dbReference type="GO" id="GO:0005886">
    <property type="term" value="C:plasma membrane"/>
    <property type="evidence" value="ECO:0007669"/>
    <property type="project" value="TreeGrafter"/>
</dbReference>
<dbReference type="GO" id="GO:0005524">
    <property type="term" value="F:ATP binding"/>
    <property type="evidence" value="ECO:0007669"/>
    <property type="project" value="UniProtKB-KW"/>
</dbReference>
<evidence type="ECO:0000256" key="3">
    <source>
        <dbReference type="SAM" id="MobiDB-lite"/>
    </source>
</evidence>
<feature type="domain" description="ABC transporter" evidence="4">
    <location>
        <begin position="2"/>
        <end position="275"/>
    </location>
</feature>
<feature type="compositionally biased region" description="Low complexity" evidence="3">
    <location>
        <begin position="260"/>
        <end position="273"/>
    </location>
</feature>
<dbReference type="PANTHER" id="PTHR24220">
    <property type="entry name" value="IMPORT ATP-BINDING PROTEIN"/>
    <property type="match status" value="1"/>
</dbReference>
<dbReference type="PANTHER" id="PTHR24220:SF470">
    <property type="entry name" value="CELL DIVISION ATP-BINDING PROTEIN FTSE"/>
    <property type="match status" value="1"/>
</dbReference>
<proteinExistence type="predicted"/>
<evidence type="ECO:0000256" key="2">
    <source>
        <dbReference type="ARBA" id="ARBA00022840"/>
    </source>
</evidence>
<dbReference type="InterPro" id="IPR015854">
    <property type="entry name" value="ABC_transpr_LolD-like"/>
</dbReference>
<gene>
    <name evidence="5" type="ORF">DesU5LDRAFT_0300</name>
</gene>
<dbReference type="EMBL" id="JH600068">
    <property type="protein sequence ID" value="EIG52016.1"/>
    <property type="molecule type" value="Genomic_DNA"/>
</dbReference>
<dbReference type="InterPro" id="IPR003593">
    <property type="entry name" value="AAA+_ATPase"/>
</dbReference>
<dbReference type="Pfam" id="PF00005">
    <property type="entry name" value="ABC_tran"/>
    <property type="match status" value="2"/>
</dbReference>
<dbReference type="GO" id="GO:0022857">
    <property type="term" value="F:transmembrane transporter activity"/>
    <property type="evidence" value="ECO:0007669"/>
    <property type="project" value="TreeGrafter"/>
</dbReference>
<keyword evidence="5" id="KW-0131">Cell cycle</keyword>
<dbReference type="Gene3D" id="3.40.50.300">
    <property type="entry name" value="P-loop containing nucleotide triphosphate hydrolases"/>
    <property type="match status" value="1"/>
</dbReference>
<dbReference type="AlphaFoldDB" id="I2PWW0"/>
<name>I2PWW0_9BACT</name>
<accession>I2PWW0</accession>
<evidence type="ECO:0000313" key="5">
    <source>
        <dbReference type="EMBL" id="EIG52016.1"/>
    </source>
</evidence>
<dbReference type="InterPro" id="IPR017871">
    <property type="entry name" value="ABC_transporter-like_CS"/>
</dbReference>
<keyword evidence="5" id="KW-0132">Cell division</keyword>
<dbReference type="InterPro" id="IPR003439">
    <property type="entry name" value="ABC_transporter-like_ATP-bd"/>
</dbReference>
<keyword evidence="1" id="KW-0547">Nucleotide-binding</keyword>
<evidence type="ECO:0000259" key="4">
    <source>
        <dbReference type="PROSITE" id="PS50893"/>
    </source>
</evidence>
<dbReference type="SUPFAM" id="SSF52540">
    <property type="entry name" value="P-loop containing nucleoside triphosphate hydrolases"/>
    <property type="match status" value="1"/>
</dbReference>